<dbReference type="EMBL" id="NNAY01003931">
    <property type="protein sequence ID" value="OXU18637.1"/>
    <property type="molecule type" value="Genomic_DNA"/>
</dbReference>
<protein>
    <submittedName>
        <fullName evidence="2">Uncharacterized protein</fullName>
    </submittedName>
</protein>
<sequence>MSDKLLLLNRIRTQNSEYVARFSSDKSSDESDSSGEYSDKEELNESIFMSDLKKWFYNYNIPYSHLDALLKTLKPYHSELPVSSKTFLKDNEVQNAIKFKNSFHMIRQMNLR</sequence>
<gene>
    <name evidence="2" type="ORF">TSAR_015805</name>
</gene>
<name>A0A232EJV7_9HYME</name>
<dbReference type="Proteomes" id="UP000215335">
    <property type="component" value="Unassembled WGS sequence"/>
</dbReference>
<keyword evidence="3" id="KW-1185">Reference proteome</keyword>
<accession>A0A232EJV7</accession>
<proteinExistence type="predicted"/>
<evidence type="ECO:0000313" key="3">
    <source>
        <dbReference type="Proteomes" id="UP000215335"/>
    </source>
</evidence>
<feature type="region of interest" description="Disordered" evidence="1">
    <location>
        <begin position="22"/>
        <end position="42"/>
    </location>
</feature>
<reference evidence="2 3" key="1">
    <citation type="journal article" date="2017" name="Curr. Biol.">
        <title>The Evolution of Venom by Co-option of Single-Copy Genes.</title>
        <authorList>
            <person name="Martinson E.O."/>
            <person name="Mrinalini"/>
            <person name="Kelkar Y.D."/>
            <person name="Chang C.H."/>
            <person name="Werren J.H."/>
        </authorList>
    </citation>
    <scope>NUCLEOTIDE SEQUENCE [LARGE SCALE GENOMIC DNA]</scope>
    <source>
        <strain evidence="2 3">Alberta</strain>
        <tissue evidence="2">Whole body</tissue>
    </source>
</reference>
<organism evidence="2 3">
    <name type="scientific">Trichomalopsis sarcophagae</name>
    <dbReference type="NCBI Taxonomy" id="543379"/>
    <lineage>
        <taxon>Eukaryota</taxon>
        <taxon>Metazoa</taxon>
        <taxon>Ecdysozoa</taxon>
        <taxon>Arthropoda</taxon>
        <taxon>Hexapoda</taxon>
        <taxon>Insecta</taxon>
        <taxon>Pterygota</taxon>
        <taxon>Neoptera</taxon>
        <taxon>Endopterygota</taxon>
        <taxon>Hymenoptera</taxon>
        <taxon>Apocrita</taxon>
        <taxon>Proctotrupomorpha</taxon>
        <taxon>Chalcidoidea</taxon>
        <taxon>Pteromalidae</taxon>
        <taxon>Pteromalinae</taxon>
        <taxon>Trichomalopsis</taxon>
    </lineage>
</organism>
<evidence type="ECO:0000313" key="2">
    <source>
        <dbReference type="EMBL" id="OXU18637.1"/>
    </source>
</evidence>
<dbReference type="AlphaFoldDB" id="A0A232EJV7"/>
<comment type="caution">
    <text evidence="2">The sequence shown here is derived from an EMBL/GenBank/DDBJ whole genome shotgun (WGS) entry which is preliminary data.</text>
</comment>
<evidence type="ECO:0000256" key="1">
    <source>
        <dbReference type="SAM" id="MobiDB-lite"/>
    </source>
</evidence>